<dbReference type="OMA" id="FISHCKI"/>
<sequence>MGLLEQCEELFETSGLYEVLGVCKEASDSEVRRGYYKVSLQVHPDGAPGDELATTKFQMLGKAYAVLADKDQRAVYDERGIVDEEPDTLDQDRNWEEHCRRLFPQGIYFFCTMYCFISHCKISWTLRSSIKALMKSTSEDEPRVKDILQKAIDAEEVPAYKAFTHERAKKNNNRKIKAEKEKAEEMQKEMGLNSEGSLVAMIEVKTIKIKRIQLSDLEAKYCKKPAAEKKGKKNLTFIILSYFYQML</sequence>
<reference evidence="5" key="2">
    <citation type="submission" date="2025-09" db="UniProtKB">
        <authorList>
            <consortium name="Ensembl"/>
        </authorList>
    </citation>
    <scope>IDENTIFICATION</scope>
</reference>
<dbReference type="InterPro" id="IPR001623">
    <property type="entry name" value="DnaJ_domain"/>
</dbReference>
<dbReference type="InterPro" id="IPR056453">
    <property type="entry name" value="HTH_DNAJC9"/>
</dbReference>
<dbReference type="Proteomes" id="UP000472262">
    <property type="component" value="Unassembled WGS sequence"/>
</dbReference>
<dbReference type="SMART" id="SM00271">
    <property type="entry name" value="DnaJ"/>
    <property type="match status" value="1"/>
</dbReference>
<dbReference type="Pfam" id="PF00226">
    <property type="entry name" value="DnaJ"/>
    <property type="match status" value="1"/>
</dbReference>
<dbReference type="Gene3D" id="1.10.287.110">
    <property type="entry name" value="DnaJ domain"/>
    <property type="match status" value="1"/>
</dbReference>
<evidence type="ECO:0000256" key="2">
    <source>
        <dbReference type="ARBA" id="ARBA00054761"/>
    </source>
</evidence>
<protein>
    <recommendedName>
        <fullName evidence="3">DnaJ homolog subfamily C member 9</fullName>
    </recommendedName>
</protein>
<reference evidence="5" key="1">
    <citation type="submission" date="2025-08" db="UniProtKB">
        <authorList>
            <consortium name="Ensembl"/>
        </authorList>
    </citation>
    <scope>IDENTIFICATION</scope>
</reference>
<dbReference type="InterPro" id="IPR036869">
    <property type="entry name" value="J_dom_sf"/>
</dbReference>
<evidence type="ECO:0000313" key="6">
    <source>
        <dbReference type="Proteomes" id="UP000472262"/>
    </source>
</evidence>
<dbReference type="GO" id="GO:0005737">
    <property type="term" value="C:cytoplasm"/>
    <property type="evidence" value="ECO:0007669"/>
    <property type="project" value="TreeGrafter"/>
</dbReference>
<dbReference type="AlphaFoldDB" id="A0A672P6Q9"/>
<keyword evidence="6" id="KW-1185">Reference proteome</keyword>
<dbReference type="InterPro" id="IPR018253">
    <property type="entry name" value="DnaJ_domain_CS"/>
</dbReference>
<dbReference type="FunFam" id="1.10.287.110:FF:000035">
    <property type="entry name" value="DnaJ homolog subfamily C member 9"/>
    <property type="match status" value="1"/>
</dbReference>
<evidence type="ECO:0000256" key="3">
    <source>
        <dbReference type="ARBA" id="ARBA00071610"/>
    </source>
</evidence>
<dbReference type="PROSITE" id="PS00636">
    <property type="entry name" value="DNAJ_1"/>
    <property type="match status" value="1"/>
</dbReference>
<dbReference type="Ensembl" id="ENSSGRT00000063239.1">
    <property type="protein sequence ID" value="ENSSGRP00000059269.1"/>
    <property type="gene ID" value="ENSSGRG00000030812.1"/>
</dbReference>
<evidence type="ECO:0000259" key="4">
    <source>
        <dbReference type="PROSITE" id="PS50076"/>
    </source>
</evidence>
<dbReference type="PROSITE" id="PS50076">
    <property type="entry name" value="DNAJ_2"/>
    <property type="match status" value="1"/>
</dbReference>
<accession>A0A672P6Q9</accession>
<organism evidence="5 6">
    <name type="scientific">Sinocyclocheilus grahami</name>
    <name type="common">Dianchi golden-line fish</name>
    <name type="synonym">Barbus grahami</name>
    <dbReference type="NCBI Taxonomy" id="75366"/>
    <lineage>
        <taxon>Eukaryota</taxon>
        <taxon>Metazoa</taxon>
        <taxon>Chordata</taxon>
        <taxon>Craniata</taxon>
        <taxon>Vertebrata</taxon>
        <taxon>Euteleostomi</taxon>
        <taxon>Actinopterygii</taxon>
        <taxon>Neopterygii</taxon>
        <taxon>Teleostei</taxon>
        <taxon>Ostariophysi</taxon>
        <taxon>Cypriniformes</taxon>
        <taxon>Cyprinidae</taxon>
        <taxon>Cyprininae</taxon>
        <taxon>Sinocyclocheilus</taxon>
    </lineage>
</organism>
<dbReference type="SUPFAM" id="SSF46565">
    <property type="entry name" value="Chaperone J-domain"/>
    <property type="match status" value="1"/>
</dbReference>
<evidence type="ECO:0000313" key="5">
    <source>
        <dbReference type="Ensembl" id="ENSSGRP00000059269.1"/>
    </source>
</evidence>
<evidence type="ECO:0000256" key="1">
    <source>
        <dbReference type="ARBA" id="ARBA00022553"/>
    </source>
</evidence>
<dbReference type="PRINTS" id="PR00625">
    <property type="entry name" value="JDOMAIN"/>
</dbReference>
<dbReference type="PANTHER" id="PTHR44144">
    <property type="entry name" value="DNAJ HOMOLOG SUBFAMILY C MEMBER 9"/>
    <property type="match status" value="1"/>
</dbReference>
<keyword evidence="1" id="KW-0597">Phosphoprotein</keyword>
<dbReference type="InParanoid" id="A0A672P6Q9"/>
<comment type="function">
    <text evidence="2">Acts as a dual histone chaperone and heat shock co-chaperone. As a histone chaperone, forms a co-chaperone complex with MCM2 and histone H3-H4 heterodimers; and may thereby assist MCM2 in histone H3-H4 heterodimer recognition and facilitate the assembly of histones into nucleosomes. May also act as a histone co-chaperone together with TONSL. May recruit histone chaperones ASF1A, NASP and SPT2 to histone H3-H4 heterodimers. Also plays a role as co-chaperone of the HSP70 family of molecular chaperone proteins, such as HSPA1A, HSPA1B and HSPA8. As a co-chaperone, may play a role in the recruitment of HSP70-type molecular chaperone machinery to histone H3-H4 substrates, thereby maintaining the histone structural integrity. Exhibits activity to assemble histones onto DNA in vitro.</text>
</comment>
<dbReference type="PANTHER" id="PTHR44144:SF1">
    <property type="entry name" value="DNAJ HOMOLOG SUBFAMILY C MEMBER 9"/>
    <property type="match status" value="1"/>
</dbReference>
<dbReference type="InterPro" id="IPR052594">
    <property type="entry name" value="J_domain-containing_protein"/>
</dbReference>
<dbReference type="GO" id="GO:0031072">
    <property type="term" value="F:heat shock protein binding"/>
    <property type="evidence" value="ECO:0007669"/>
    <property type="project" value="TreeGrafter"/>
</dbReference>
<dbReference type="CDD" id="cd06257">
    <property type="entry name" value="DnaJ"/>
    <property type="match status" value="1"/>
</dbReference>
<proteinExistence type="predicted"/>
<name>A0A672P6Q9_SINGR</name>
<dbReference type="GO" id="GO:0005634">
    <property type="term" value="C:nucleus"/>
    <property type="evidence" value="ECO:0007669"/>
    <property type="project" value="TreeGrafter"/>
</dbReference>
<feature type="domain" description="J" evidence="4">
    <location>
        <begin position="15"/>
        <end position="80"/>
    </location>
</feature>
<dbReference type="Pfam" id="PF23302">
    <property type="entry name" value="HTH_DNAJC9"/>
    <property type="match status" value="1"/>
</dbReference>